<comment type="subcellular location">
    <subcellularLocation>
        <location evidence="1">Membrane</location>
        <topology evidence="1">Single-pass membrane protein</topology>
    </subcellularLocation>
</comment>
<name>A0A931N6E9_9NOCA</name>
<dbReference type="Proteomes" id="UP000655751">
    <property type="component" value="Unassembled WGS sequence"/>
</dbReference>
<accession>A0A931N6E9</accession>
<evidence type="ECO:0000313" key="5">
    <source>
        <dbReference type="EMBL" id="MBH0780889.1"/>
    </source>
</evidence>
<dbReference type="GO" id="GO:0016020">
    <property type="term" value="C:membrane"/>
    <property type="evidence" value="ECO:0007669"/>
    <property type="project" value="UniProtKB-SubCell"/>
</dbReference>
<organism evidence="5 6">
    <name type="scientific">Nocardia bovistercoris</name>
    <dbReference type="NCBI Taxonomy" id="2785916"/>
    <lineage>
        <taxon>Bacteria</taxon>
        <taxon>Bacillati</taxon>
        <taxon>Actinomycetota</taxon>
        <taxon>Actinomycetes</taxon>
        <taxon>Mycobacteriales</taxon>
        <taxon>Nocardiaceae</taxon>
        <taxon>Nocardia</taxon>
    </lineage>
</organism>
<keyword evidence="3" id="KW-1133">Transmembrane helix</keyword>
<dbReference type="PANTHER" id="PTHR30168:SF0">
    <property type="entry name" value="INNER MEMBRANE PROTEIN"/>
    <property type="match status" value="1"/>
</dbReference>
<evidence type="ECO:0000256" key="4">
    <source>
        <dbReference type="ARBA" id="ARBA00023136"/>
    </source>
</evidence>
<evidence type="ECO:0000313" key="6">
    <source>
        <dbReference type="Proteomes" id="UP000655751"/>
    </source>
</evidence>
<evidence type="ECO:0000256" key="3">
    <source>
        <dbReference type="ARBA" id="ARBA00022989"/>
    </source>
</evidence>
<dbReference type="InterPro" id="IPR007343">
    <property type="entry name" value="Uncharacterised_pept_Zn_put"/>
</dbReference>
<dbReference type="AlphaFoldDB" id="A0A931N6E9"/>
<gene>
    <name evidence="5" type="ORF">IT779_31930</name>
</gene>
<keyword evidence="4" id="KW-0472">Membrane</keyword>
<keyword evidence="6" id="KW-1185">Reference proteome</keyword>
<dbReference type="Pfam" id="PF04228">
    <property type="entry name" value="Zn_peptidase"/>
    <property type="match status" value="1"/>
</dbReference>
<dbReference type="EMBL" id="JADMLG010000018">
    <property type="protein sequence ID" value="MBH0780889.1"/>
    <property type="molecule type" value="Genomic_DNA"/>
</dbReference>
<keyword evidence="2" id="KW-0812">Transmembrane</keyword>
<proteinExistence type="predicted"/>
<evidence type="ECO:0000256" key="1">
    <source>
        <dbReference type="ARBA" id="ARBA00004167"/>
    </source>
</evidence>
<dbReference type="PANTHER" id="PTHR30168">
    <property type="entry name" value="PUTATIVE MEMBRANE PROTEIN YPFJ"/>
    <property type="match status" value="1"/>
</dbReference>
<reference evidence="5" key="1">
    <citation type="submission" date="2020-11" db="EMBL/GenBank/DDBJ databases">
        <title>Nocardia NEAU-351.nov., a novel actinomycete isolated from the cow dung.</title>
        <authorList>
            <person name="Zhang X."/>
        </authorList>
    </citation>
    <scope>NUCLEOTIDE SEQUENCE</scope>
    <source>
        <strain evidence="5">NEAU-351</strain>
    </source>
</reference>
<comment type="caution">
    <text evidence="5">The sequence shown here is derived from an EMBL/GenBank/DDBJ whole genome shotgun (WGS) entry which is preliminary data.</text>
</comment>
<sequence length="184" mass="20066">MSAQEAAADFTAALNAVDAFWRGHWSQFSNTAYSPPRIVGLYDSNTKRLTCGTEVLGQNAWYCPSGDYLAFDATFMRTFYSYGDAFIYLASAHEFAHAIQNRLGQYNKQNMELQADCLAGAALAGAQRDGLIVAEKGDQQELYNTLKALGDASYTRGANHGSGNDRVAHYNLGVQNGVGRCLKL</sequence>
<evidence type="ECO:0000256" key="2">
    <source>
        <dbReference type="ARBA" id="ARBA00022692"/>
    </source>
</evidence>
<protein>
    <submittedName>
        <fullName evidence="5">Neutral zinc metallopeptidase</fullName>
    </submittedName>
</protein>